<dbReference type="Proteomes" id="UP000637002">
    <property type="component" value="Unassembled WGS sequence"/>
</dbReference>
<keyword evidence="4" id="KW-1185">Reference proteome</keyword>
<comment type="caution">
    <text evidence="3">The sequence shown here is derived from an EMBL/GenBank/DDBJ whole genome shotgun (WGS) entry which is preliminary data.</text>
</comment>
<feature type="domain" description="DUF3131" evidence="2">
    <location>
        <begin position="21"/>
        <end position="103"/>
    </location>
</feature>
<dbReference type="Gene3D" id="1.50.10.140">
    <property type="match status" value="1"/>
</dbReference>
<dbReference type="AlphaFoldDB" id="A0A916TZX6"/>
<dbReference type="Pfam" id="PF11329">
    <property type="entry name" value="DUF3131"/>
    <property type="match status" value="1"/>
</dbReference>
<dbReference type="Pfam" id="PF10091">
    <property type="entry name" value="Glycoamylase"/>
    <property type="match status" value="1"/>
</dbReference>
<evidence type="ECO:0000313" key="4">
    <source>
        <dbReference type="Proteomes" id="UP000637002"/>
    </source>
</evidence>
<evidence type="ECO:0000313" key="3">
    <source>
        <dbReference type="EMBL" id="GGC54223.1"/>
    </source>
</evidence>
<sequence length="417" mass="46909">MTAIKTTPNLSDNALLDEVQRQTFRYFWDFAHPVSGLIRERTDFVATRPDLVTIGGSGMGVMAIIVAAERGFISRDEAAERVLKMVRFLLTAPTYHGVFPHWMNGATGATIPFSRKDDGGDLVETSYLMMGLLTARQYFSRPNPAESEIRSTIDILWGEAEWDWYAKGGHAVLFWHWSPNQGFVLDHEIRGWNECLITYVLAASAPRYPADPRTYHRGWAEARVFENRRSYEGIEVPLGPDYGGPLFFAHYSFMGIDPRGLTDQYADYWRQNVAHSQVNRAYCIRNPQGYAGYGPNCWGLTASETDDGYRAMSPTSDLGVIAPTAAIGSYPYVPDESLAAMRYFYEERGRDLWTEYGFVSSFSDARKWVSPTHIAIDQGPIVCMIENGRSGLLWELFMSCPEVRQGLGLLGFSTKAA</sequence>
<organism evidence="3 4">
    <name type="scientific">Chelatococcus reniformis</name>
    <dbReference type="NCBI Taxonomy" id="1494448"/>
    <lineage>
        <taxon>Bacteria</taxon>
        <taxon>Pseudomonadati</taxon>
        <taxon>Pseudomonadota</taxon>
        <taxon>Alphaproteobacteria</taxon>
        <taxon>Hyphomicrobiales</taxon>
        <taxon>Chelatococcaceae</taxon>
        <taxon>Chelatococcus</taxon>
    </lineage>
</organism>
<dbReference type="InterPro" id="IPR016883">
    <property type="entry name" value="UCP028431"/>
</dbReference>
<dbReference type="InterPro" id="IPR019282">
    <property type="entry name" value="Glycoamylase-like_cons_dom"/>
</dbReference>
<dbReference type="EMBL" id="BMGG01000002">
    <property type="protein sequence ID" value="GGC54223.1"/>
    <property type="molecule type" value="Genomic_DNA"/>
</dbReference>
<feature type="domain" description="Glycoamylase-like" evidence="1">
    <location>
        <begin position="187"/>
        <end position="401"/>
    </location>
</feature>
<protein>
    <recommendedName>
        <fullName evidence="5">Beta-glucosidase</fullName>
    </recommendedName>
</protein>
<evidence type="ECO:0000259" key="1">
    <source>
        <dbReference type="Pfam" id="PF10091"/>
    </source>
</evidence>
<gene>
    <name evidence="3" type="ORF">GCM10010994_11470</name>
</gene>
<dbReference type="PIRSF" id="PIRSF028431">
    <property type="entry name" value="UCP028431"/>
    <property type="match status" value="1"/>
</dbReference>
<dbReference type="RefSeq" id="WP_188608185.1">
    <property type="nucleotide sequence ID" value="NZ_BMGG01000002.1"/>
</dbReference>
<dbReference type="InterPro" id="IPR021478">
    <property type="entry name" value="DUF3131"/>
</dbReference>
<name>A0A916TZX6_9HYPH</name>
<evidence type="ECO:0008006" key="5">
    <source>
        <dbReference type="Google" id="ProtNLM"/>
    </source>
</evidence>
<accession>A0A916TZX6</accession>
<proteinExistence type="predicted"/>
<evidence type="ECO:0000259" key="2">
    <source>
        <dbReference type="Pfam" id="PF11329"/>
    </source>
</evidence>
<reference evidence="3" key="2">
    <citation type="submission" date="2020-09" db="EMBL/GenBank/DDBJ databases">
        <authorList>
            <person name="Sun Q."/>
            <person name="Zhou Y."/>
        </authorList>
    </citation>
    <scope>NUCLEOTIDE SEQUENCE</scope>
    <source>
        <strain evidence="3">CGMCC 1.12919</strain>
    </source>
</reference>
<reference evidence="3" key="1">
    <citation type="journal article" date="2014" name="Int. J. Syst. Evol. Microbiol.">
        <title>Complete genome sequence of Corynebacterium casei LMG S-19264T (=DSM 44701T), isolated from a smear-ripened cheese.</title>
        <authorList>
            <consortium name="US DOE Joint Genome Institute (JGI-PGF)"/>
            <person name="Walter F."/>
            <person name="Albersmeier A."/>
            <person name="Kalinowski J."/>
            <person name="Ruckert C."/>
        </authorList>
    </citation>
    <scope>NUCLEOTIDE SEQUENCE</scope>
    <source>
        <strain evidence="3">CGMCC 1.12919</strain>
    </source>
</reference>